<organism evidence="2 3">
    <name type="scientific">Parnassius apollo</name>
    <name type="common">Apollo butterfly</name>
    <name type="synonym">Papilio apollo</name>
    <dbReference type="NCBI Taxonomy" id="110799"/>
    <lineage>
        <taxon>Eukaryota</taxon>
        <taxon>Metazoa</taxon>
        <taxon>Ecdysozoa</taxon>
        <taxon>Arthropoda</taxon>
        <taxon>Hexapoda</taxon>
        <taxon>Insecta</taxon>
        <taxon>Pterygota</taxon>
        <taxon>Neoptera</taxon>
        <taxon>Endopterygota</taxon>
        <taxon>Lepidoptera</taxon>
        <taxon>Glossata</taxon>
        <taxon>Ditrysia</taxon>
        <taxon>Papilionoidea</taxon>
        <taxon>Papilionidae</taxon>
        <taxon>Parnassiinae</taxon>
        <taxon>Parnassini</taxon>
        <taxon>Parnassius</taxon>
        <taxon>Parnassius</taxon>
    </lineage>
</organism>
<sequence length="91" mass="11079">METEKLVMLVRERRFLYDVKDNDYKNQGKVAEAWLEIAREMGNENGKQRATKWKSMRDNYKKFKKSTETASGSAYKKYQKWPWADQLRFFR</sequence>
<dbReference type="PANTHER" id="PTHR12243:SF67">
    <property type="entry name" value="COREPRESSOR OF PANGOLIN, ISOFORM A-RELATED"/>
    <property type="match status" value="1"/>
</dbReference>
<dbReference type="InterPro" id="IPR039353">
    <property type="entry name" value="TF_Adf1"/>
</dbReference>
<dbReference type="GO" id="GO:0006357">
    <property type="term" value="P:regulation of transcription by RNA polymerase II"/>
    <property type="evidence" value="ECO:0007669"/>
    <property type="project" value="TreeGrafter"/>
</dbReference>
<feature type="domain" description="MADF" evidence="1">
    <location>
        <begin position="5"/>
        <end position="91"/>
    </location>
</feature>
<name>A0A8S3W797_PARAO</name>
<gene>
    <name evidence="2" type="ORF">PAPOLLO_LOCUS2878</name>
</gene>
<keyword evidence="3" id="KW-1185">Reference proteome</keyword>
<dbReference type="GO" id="GO:0005667">
    <property type="term" value="C:transcription regulator complex"/>
    <property type="evidence" value="ECO:0007669"/>
    <property type="project" value="TreeGrafter"/>
</dbReference>
<accession>A0A8S3W797</accession>
<comment type="caution">
    <text evidence="2">The sequence shown here is derived from an EMBL/GenBank/DDBJ whole genome shotgun (WGS) entry which is preliminary data.</text>
</comment>
<evidence type="ECO:0000313" key="2">
    <source>
        <dbReference type="EMBL" id="CAG4944522.1"/>
    </source>
</evidence>
<dbReference type="OrthoDB" id="6081971at2759"/>
<dbReference type="EMBL" id="CAJQZP010000191">
    <property type="protein sequence ID" value="CAG4944522.1"/>
    <property type="molecule type" value="Genomic_DNA"/>
</dbReference>
<dbReference type="PROSITE" id="PS51029">
    <property type="entry name" value="MADF"/>
    <property type="match status" value="1"/>
</dbReference>
<evidence type="ECO:0000313" key="3">
    <source>
        <dbReference type="Proteomes" id="UP000691718"/>
    </source>
</evidence>
<dbReference type="PANTHER" id="PTHR12243">
    <property type="entry name" value="MADF DOMAIN TRANSCRIPTION FACTOR"/>
    <property type="match status" value="1"/>
</dbReference>
<reference evidence="2" key="1">
    <citation type="submission" date="2021-04" db="EMBL/GenBank/DDBJ databases">
        <authorList>
            <person name="Tunstrom K."/>
        </authorList>
    </citation>
    <scope>NUCLEOTIDE SEQUENCE</scope>
</reference>
<protein>
    <submittedName>
        <fullName evidence="2">(apollo) hypothetical protein</fullName>
    </submittedName>
</protein>
<dbReference type="Proteomes" id="UP000691718">
    <property type="component" value="Unassembled WGS sequence"/>
</dbReference>
<dbReference type="InterPro" id="IPR006578">
    <property type="entry name" value="MADF-dom"/>
</dbReference>
<evidence type="ECO:0000259" key="1">
    <source>
        <dbReference type="PROSITE" id="PS51029"/>
    </source>
</evidence>
<dbReference type="GO" id="GO:0005634">
    <property type="term" value="C:nucleus"/>
    <property type="evidence" value="ECO:0007669"/>
    <property type="project" value="TreeGrafter"/>
</dbReference>
<proteinExistence type="predicted"/>
<dbReference type="SMART" id="SM00595">
    <property type="entry name" value="MADF"/>
    <property type="match status" value="1"/>
</dbReference>
<dbReference type="AlphaFoldDB" id="A0A8S3W797"/>
<dbReference type="Pfam" id="PF10545">
    <property type="entry name" value="MADF_DNA_bdg"/>
    <property type="match status" value="1"/>
</dbReference>